<accession>A0AAU9IF48</accession>
<comment type="caution">
    <text evidence="1">The sequence shown here is derived from an EMBL/GenBank/DDBJ whole genome shotgun (WGS) entry which is preliminary data.</text>
</comment>
<evidence type="ECO:0000313" key="1">
    <source>
        <dbReference type="EMBL" id="CAG9312087.1"/>
    </source>
</evidence>
<protein>
    <submittedName>
        <fullName evidence="1">Uncharacterized protein</fullName>
    </submittedName>
</protein>
<proteinExistence type="predicted"/>
<evidence type="ECO:0000313" key="2">
    <source>
        <dbReference type="Proteomes" id="UP001162131"/>
    </source>
</evidence>
<dbReference type="EMBL" id="CAJZBQ010000005">
    <property type="protein sequence ID" value="CAG9312087.1"/>
    <property type="molecule type" value="Genomic_DNA"/>
</dbReference>
<organism evidence="1 2">
    <name type="scientific">Blepharisma stoltei</name>
    <dbReference type="NCBI Taxonomy" id="1481888"/>
    <lineage>
        <taxon>Eukaryota</taxon>
        <taxon>Sar</taxon>
        <taxon>Alveolata</taxon>
        <taxon>Ciliophora</taxon>
        <taxon>Postciliodesmatophora</taxon>
        <taxon>Heterotrichea</taxon>
        <taxon>Heterotrichida</taxon>
        <taxon>Blepharismidae</taxon>
        <taxon>Blepharisma</taxon>
    </lineage>
</organism>
<dbReference type="AlphaFoldDB" id="A0AAU9IF48"/>
<gene>
    <name evidence="1" type="ORF">BSTOLATCC_MIC5600</name>
</gene>
<reference evidence="1" key="1">
    <citation type="submission" date="2021-09" db="EMBL/GenBank/DDBJ databases">
        <authorList>
            <consortium name="AG Swart"/>
            <person name="Singh M."/>
            <person name="Singh A."/>
            <person name="Seah K."/>
            <person name="Emmerich C."/>
        </authorList>
    </citation>
    <scope>NUCLEOTIDE SEQUENCE</scope>
    <source>
        <strain evidence="1">ATCC30299</strain>
    </source>
</reference>
<sequence>MFSAGIKSTSRVKSMNALLKRVMAAMKRRNNAKILIAFEEILADEDEAIKAKIYNQLHFYVDISFSRFLKEFSKFYTMYFNLIFAKEYKNLINLHAITKKHDKFISNWR</sequence>
<keyword evidence="2" id="KW-1185">Reference proteome</keyword>
<name>A0AAU9IF48_9CILI</name>
<dbReference type="Proteomes" id="UP001162131">
    <property type="component" value="Unassembled WGS sequence"/>
</dbReference>